<reference evidence="4" key="1">
    <citation type="submission" date="2021-06" db="EMBL/GenBank/DDBJ databases">
        <authorList>
            <person name="Kallberg Y."/>
            <person name="Tangrot J."/>
            <person name="Rosling A."/>
        </authorList>
    </citation>
    <scope>NUCLEOTIDE SEQUENCE</scope>
    <source>
        <strain evidence="4">AZ414A</strain>
    </source>
</reference>
<proteinExistence type="predicted"/>
<dbReference type="InterPro" id="IPR011009">
    <property type="entry name" value="Kinase-like_dom_sf"/>
</dbReference>
<dbReference type="EMBL" id="CAJVPK010000143">
    <property type="protein sequence ID" value="CAG8458833.1"/>
    <property type="molecule type" value="Genomic_DNA"/>
</dbReference>
<dbReference type="GO" id="GO:0005886">
    <property type="term" value="C:plasma membrane"/>
    <property type="evidence" value="ECO:0007669"/>
    <property type="project" value="TreeGrafter"/>
</dbReference>
<protein>
    <submittedName>
        <fullName evidence="4">844_t:CDS:1</fullName>
    </submittedName>
</protein>
<feature type="domain" description="Protein kinase" evidence="3">
    <location>
        <begin position="153"/>
        <end position="626"/>
    </location>
</feature>
<evidence type="ECO:0000313" key="4">
    <source>
        <dbReference type="EMBL" id="CAG8458833.1"/>
    </source>
</evidence>
<comment type="caution">
    <text evidence="4">The sequence shown here is derived from an EMBL/GenBank/DDBJ whole genome shotgun (WGS) entry which is preliminary data.</text>
</comment>
<name>A0A9N8VRF9_9GLOM</name>
<dbReference type="PROSITE" id="PS50011">
    <property type="entry name" value="PROTEIN_KINASE_DOM"/>
    <property type="match status" value="1"/>
</dbReference>
<sequence length="757" mass="88596">MDEKRDLNLISFLKNISLSIKTKHHSKNNSKYPYLGCSQDIKDFITQFFIRTITTLSTSSSNSKPLPITLPLLPSVNACTRCKNIFPNEYNQWCNSCETLLFQQKFHTWSSGNDQVDEFIRKTQLTCFRSPTNINGEFEGPQPLLRFIPSVEYSNISLIGQGGFSNVYRATWNQNILFGTLKWWTKEMEKQNAEALYKIIYEEASDNIKQNGISVKKNLGHGDLKKYKSFKKITKKFGHSKSKHSLESWCDRVVARFDNEITQGHIIIPDERYTGTTPQYVALKQLINSQDISGPDFVRELQTYYRCMNSGRIPQLYGISRDKETNDFILVTQYTSGGDLRQHIHKNFIHMDWWRKVAILFDMAKSIKSIHIHGFVHHNFHSGNVLIDIDPNIPGMIMQYEQNEMISTFKHDKKDLLKNWEKNQIEISDNEDFSSFIPKTIIDDESFDCEDSILLDPNGPFSDLPRQKREPPPESWDFKFLSEFEQRVAMNPYAAIIGSPIRRCFYHDRWFPNDFMVRFIKANDQITNSTWIVPDFVETGGVKRPGKGRWLKANSEVITLTTKEGKYKYIDNVAFWRPDMNEHIWRILRERATTRLTRFFSILPSRRFPARRDRVLLQVLPQEHFISKTDQSTQDDLISLRFIGEDINKDISMEDSKDWKNESLDSESEEIKIPSKPFGAIHPVTYRVLDEKDNFIRYETQFVPFYDIYSIWGKRGIARLKGFLKLNYYENPMLGLLTDKNTKQLALSLWKLRGFVI</sequence>
<evidence type="ECO:0000256" key="2">
    <source>
        <dbReference type="ARBA" id="ARBA00022840"/>
    </source>
</evidence>
<keyword evidence="5" id="KW-1185">Reference proteome</keyword>
<dbReference type="AlphaFoldDB" id="A0A9N8VRF9"/>
<gene>
    <name evidence="4" type="ORF">DEBURN_LOCUS2564</name>
</gene>
<organism evidence="4 5">
    <name type="scientific">Diversispora eburnea</name>
    <dbReference type="NCBI Taxonomy" id="1213867"/>
    <lineage>
        <taxon>Eukaryota</taxon>
        <taxon>Fungi</taxon>
        <taxon>Fungi incertae sedis</taxon>
        <taxon>Mucoromycota</taxon>
        <taxon>Glomeromycotina</taxon>
        <taxon>Glomeromycetes</taxon>
        <taxon>Diversisporales</taxon>
        <taxon>Diversisporaceae</taxon>
        <taxon>Diversispora</taxon>
    </lineage>
</organism>
<dbReference type="GO" id="GO:0005524">
    <property type="term" value="F:ATP binding"/>
    <property type="evidence" value="ECO:0007669"/>
    <property type="project" value="UniProtKB-KW"/>
</dbReference>
<dbReference type="SUPFAM" id="SSF56112">
    <property type="entry name" value="Protein kinase-like (PK-like)"/>
    <property type="match status" value="1"/>
</dbReference>
<dbReference type="InterPro" id="IPR001245">
    <property type="entry name" value="Ser-Thr/Tyr_kinase_cat_dom"/>
</dbReference>
<dbReference type="InterPro" id="IPR000719">
    <property type="entry name" value="Prot_kinase_dom"/>
</dbReference>
<dbReference type="Proteomes" id="UP000789706">
    <property type="component" value="Unassembled WGS sequence"/>
</dbReference>
<dbReference type="OrthoDB" id="3363286at2759"/>
<evidence type="ECO:0000256" key="1">
    <source>
        <dbReference type="ARBA" id="ARBA00022741"/>
    </source>
</evidence>
<evidence type="ECO:0000259" key="3">
    <source>
        <dbReference type="PROSITE" id="PS50011"/>
    </source>
</evidence>
<evidence type="ECO:0000313" key="5">
    <source>
        <dbReference type="Proteomes" id="UP000789706"/>
    </source>
</evidence>
<dbReference type="Pfam" id="PF07714">
    <property type="entry name" value="PK_Tyr_Ser-Thr"/>
    <property type="match status" value="1"/>
</dbReference>
<accession>A0A9N8VRF9</accession>
<dbReference type="GO" id="GO:0004672">
    <property type="term" value="F:protein kinase activity"/>
    <property type="evidence" value="ECO:0007669"/>
    <property type="project" value="InterPro"/>
</dbReference>
<dbReference type="PANTHER" id="PTHR27001:SF931">
    <property type="entry name" value="OS11G0664100 PROTEIN"/>
    <property type="match status" value="1"/>
</dbReference>
<dbReference type="SMART" id="SM00220">
    <property type="entry name" value="S_TKc"/>
    <property type="match status" value="1"/>
</dbReference>
<dbReference type="PANTHER" id="PTHR27001">
    <property type="entry name" value="OS01G0253100 PROTEIN"/>
    <property type="match status" value="1"/>
</dbReference>
<keyword evidence="2" id="KW-0067">ATP-binding</keyword>
<keyword evidence="1" id="KW-0547">Nucleotide-binding</keyword>
<dbReference type="Gene3D" id="1.10.510.10">
    <property type="entry name" value="Transferase(Phosphotransferase) domain 1"/>
    <property type="match status" value="1"/>
</dbReference>